<gene>
    <name evidence="1" type="ORF">EZS28_047018</name>
</gene>
<dbReference type="Proteomes" id="UP000324800">
    <property type="component" value="Unassembled WGS sequence"/>
</dbReference>
<dbReference type="AlphaFoldDB" id="A0A5J4TIY0"/>
<dbReference type="EMBL" id="SNRW01031383">
    <property type="protein sequence ID" value="KAA6357455.1"/>
    <property type="molecule type" value="Genomic_DNA"/>
</dbReference>
<feature type="non-terminal residue" evidence="1">
    <location>
        <position position="1"/>
    </location>
</feature>
<dbReference type="InterPro" id="IPR011050">
    <property type="entry name" value="Pectin_lyase_fold/virulence"/>
</dbReference>
<name>A0A5J4TIY0_9EUKA</name>
<evidence type="ECO:0008006" key="3">
    <source>
        <dbReference type="Google" id="ProtNLM"/>
    </source>
</evidence>
<accession>A0A5J4TIY0</accession>
<sequence>IKFTMLGKAQYLSGGTINAQLSELSSNLKIIDCTFTGCKTFNQGGALRLQISNGAETILEDVQFNQCEADSGGGALWCSINKDANLTLSGSCLFTDCKSNASGGGCYFSTIGSKYQINLLGNIQFEGCVSKRQGGGLHIDSSNDGQITINAMKFSNCNSTSNSGGGQCLQANGSGIVINITGKVSFDNCFSVNSHGGGQYLCVNGSGIIINITGQLEYKQCSANTGGGLYVDVQNNVTIDINKASFIDCYCIYYGGGGLHVQITSGKFSISGTASFLNCNSSLFGGGIYLNVDNGTVNFNPTEQILIENCNGLQNGGGIFSSITNKGLGSLNNMKFNKCNSKGSGGGIYANIESGGQLTLDKQCIFYQCQSYKNGGGIYVRINFTAQCSFIIKDVFIHKCKALNNELLQFRNEAVPEIENFPEVIQ</sequence>
<dbReference type="OrthoDB" id="421972at2759"/>
<feature type="non-terminal residue" evidence="1">
    <location>
        <position position="426"/>
    </location>
</feature>
<organism evidence="1 2">
    <name type="scientific">Streblomastix strix</name>
    <dbReference type="NCBI Taxonomy" id="222440"/>
    <lineage>
        <taxon>Eukaryota</taxon>
        <taxon>Metamonada</taxon>
        <taxon>Preaxostyla</taxon>
        <taxon>Oxymonadida</taxon>
        <taxon>Streblomastigidae</taxon>
        <taxon>Streblomastix</taxon>
    </lineage>
</organism>
<protein>
    <recommendedName>
        <fullName evidence="3">Right handed beta helix domain-containing protein</fullName>
    </recommendedName>
</protein>
<evidence type="ECO:0000313" key="2">
    <source>
        <dbReference type="Proteomes" id="UP000324800"/>
    </source>
</evidence>
<proteinExistence type="predicted"/>
<evidence type="ECO:0000313" key="1">
    <source>
        <dbReference type="EMBL" id="KAA6357455.1"/>
    </source>
</evidence>
<comment type="caution">
    <text evidence="1">The sequence shown here is derived from an EMBL/GenBank/DDBJ whole genome shotgun (WGS) entry which is preliminary data.</text>
</comment>
<reference evidence="1 2" key="1">
    <citation type="submission" date="2019-03" db="EMBL/GenBank/DDBJ databases">
        <title>Single cell metagenomics reveals metabolic interactions within the superorganism composed of flagellate Streblomastix strix and complex community of Bacteroidetes bacteria on its surface.</title>
        <authorList>
            <person name="Treitli S.C."/>
            <person name="Kolisko M."/>
            <person name="Husnik F."/>
            <person name="Keeling P."/>
            <person name="Hampl V."/>
        </authorList>
    </citation>
    <scope>NUCLEOTIDE SEQUENCE [LARGE SCALE GENOMIC DNA]</scope>
    <source>
        <strain evidence="1">ST1C</strain>
    </source>
</reference>
<dbReference type="SUPFAM" id="SSF51126">
    <property type="entry name" value="Pectin lyase-like"/>
    <property type="match status" value="1"/>
</dbReference>